<protein>
    <recommendedName>
        <fullName evidence="3">CCHC-type domain-containing protein</fullName>
    </recommendedName>
</protein>
<organism evidence="4 5">
    <name type="scientific">Chara braunii</name>
    <name type="common">Braun's stonewort</name>
    <dbReference type="NCBI Taxonomy" id="69332"/>
    <lineage>
        <taxon>Eukaryota</taxon>
        <taxon>Viridiplantae</taxon>
        <taxon>Streptophyta</taxon>
        <taxon>Charophyceae</taxon>
        <taxon>Charales</taxon>
        <taxon>Characeae</taxon>
        <taxon>Chara</taxon>
    </lineage>
</organism>
<gene>
    <name evidence="4" type="ORF">CBR_g21994</name>
</gene>
<feature type="region of interest" description="Disordered" evidence="2">
    <location>
        <begin position="750"/>
        <end position="769"/>
    </location>
</feature>
<evidence type="ECO:0000256" key="2">
    <source>
        <dbReference type="SAM" id="MobiDB-lite"/>
    </source>
</evidence>
<evidence type="ECO:0000313" key="4">
    <source>
        <dbReference type="EMBL" id="GBG76246.1"/>
    </source>
</evidence>
<feature type="region of interest" description="Disordered" evidence="2">
    <location>
        <begin position="911"/>
        <end position="954"/>
    </location>
</feature>
<keyword evidence="1" id="KW-0862">Zinc</keyword>
<feature type="region of interest" description="Disordered" evidence="2">
    <location>
        <begin position="1095"/>
        <end position="1115"/>
    </location>
</feature>
<dbReference type="Gramene" id="GBG76246">
    <property type="protein sequence ID" value="GBG76246"/>
    <property type="gene ID" value="CBR_g21994"/>
</dbReference>
<keyword evidence="5" id="KW-1185">Reference proteome</keyword>
<dbReference type="Proteomes" id="UP000265515">
    <property type="component" value="Unassembled WGS sequence"/>
</dbReference>
<proteinExistence type="predicted"/>
<evidence type="ECO:0000259" key="3">
    <source>
        <dbReference type="PROSITE" id="PS50158"/>
    </source>
</evidence>
<dbReference type="InterPro" id="IPR001878">
    <property type="entry name" value="Znf_CCHC"/>
</dbReference>
<feature type="compositionally biased region" description="Pro residues" evidence="2">
    <location>
        <begin position="850"/>
        <end position="866"/>
    </location>
</feature>
<dbReference type="EMBL" id="BFEA01000241">
    <property type="protein sequence ID" value="GBG76246.1"/>
    <property type="molecule type" value="Genomic_DNA"/>
</dbReference>
<accession>A0A388L1P3</accession>
<reference evidence="4 5" key="1">
    <citation type="journal article" date="2018" name="Cell">
        <title>The Chara Genome: Secondary Complexity and Implications for Plant Terrestrialization.</title>
        <authorList>
            <person name="Nishiyama T."/>
            <person name="Sakayama H."/>
            <person name="Vries J.D."/>
            <person name="Buschmann H."/>
            <person name="Saint-Marcoux D."/>
            <person name="Ullrich K.K."/>
            <person name="Haas F.B."/>
            <person name="Vanderstraeten L."/>
            <person name="Becker D."/>
            <person name="Lang D."/>
            <person name="Vosolsobe S."/>
            <person name="Rombauts S."/>
            <person name="Wilhelmsson P.K.I."/>
            <person name="Janitza P."/>
            <person name="Kern R."/>
            <person name="Heyl A."/>
            <person name="Rumpler F."/>
            <person name="Villalobos L.I.A.C."/>
            <person name="Clay J.M."/>
            <person name="Skokan R."/>
            <person name="Toyoda A."/>
            <person name="Suzuki Y."/>
            <person name="Kagoshima H."/>
            <person name="Schijlen E."/>
            <person name="Tajeshwar N."/>
            <person name="Catarino B."/>
            <person name="Hetherington A.J."/>
            <person name="Saltykova A."/>
            <person name="Bonnot C."/>
            <person name="Breuninger H."/>
            <person name="Symeonidi A."/>
            <person name="Radhakrishnan G.V."/>
            <person name="Van Nieuwerburgh F."/>
            <person name="Deforce D."/>
            <person name="Chang C."/>
            <person name="Karol K.G."/>
            <person name="Hedrich R."/>
            <person name="Ulvskov P."/>
            <person name="Glockner G."/>
            <person name="Delwiche C.F."/>
            <person name="Petrasek J."/>
            <person name="Van de Peer Y."/>
            <person name="Friml J."/>
            <person name="Beilby M."/>
            <person name="Dolan L."/>
            <person name="Kohara Y."/>
            <person name="Sugano S."/>
            <person name="Fujiyama A."/>
            <person name="Delaux P.-M."/>
            <person name="Quint M."/>
            <person name="TheiBen G."/>
            <person name="Hagemann M."/>
            <person name="Harholt J."/>
            <person name="Dunand C."/>
            <person name="Zachgo S."/>
            <person name="Langdale J."/>
            <person name="Maumus F."/>
            <person name="Straeten D.V.D."/>
            <person name="Gould S.B."/>
            <person name="Rensing S.A."/>
        </authorList>
    </citation>
    <scope>NUCLEOTIDE SEQUENCE [LARGE SCALE GENOMIC DNA]</scope>
    <source>
        <strain evidence="4 5">S276</strain>
    </source>
</reference>
<dbReference type="GO" id="GO:0003676">
    <property type="term" value="F:nucleic acid binding"/>
    <property type="evidence" value="ECO:0007669"/>
    <property type="project" value="InterPro"/>
</dbReference>
<feature type="region of interest" description="Disordered" evidence="2">
    <location>
        <begin position="252"/>
        <end position="330"/>
    </location>
</feature>
<feature type="compositionally biased region" description="Polar residues" evidence="2">
    <location>
        <begin position="1101"/>
        <end position="1114"/>
    </location>
</feature>
<keyword evidence="1" id="KW-0479">Metal-binding</keyword>
<feature type="region of interest" description="Disordered" evidence="2">
    <location>
        <begin position="506"/>
        <end position="542"/>
    </location>
</feature>
<evidence type="ECO:0000313" key="5">
    <source>
        <dbReference type="Proteomes" id="UP000265515"/>
    </source>
</evidence>
<evidence type="ECO:0000256" key="1">
    <source>
        <dbReference type="PROSITE-ProRule" id="PRU00047"/>
    </source>
</evidence>
<feature type="region of interest" description="Disordered" evidence="2">
    <location>
        <begin position="679"/>
        <end position="741"/>
    </location>
</feature>
<feature type="region of interest" description="Disordered" evidence="2">
    <location>
        <begin position="1213"/>
        <end position="1235"/>
    </location>
</feature>
<feature type="region of interest" description="Disordered" evidence="2">
    <location>
        <begin position="1127"/>
        <end position="1151"/>
    </location>
</feature>
<feature type="compositionally biased region" description="Acidic residues" evidence="2">
    <location>
        <begin position="254"/>
        <end position="264"/>
    </location>
</feature>
<feature type="region of interest" description="Disordered" evidence="2">
    <location>
        <begin position="800"/>
        <end position="877"/>
    </location>
</feature>
<dbReference type="PROSITE" id="PS50158">
    <property type="entry name" value="ZF_CCHC"/>
    <property type="match status" value="1"/>
</dbReference>
<dbReference type="SUPFAM" id="SSF57756">
    <property type="entry name" value="Retrovirus zinc finger-like domains"/>
    <property type="match status" value="1"/>
</dbReference>
<dbReference type="GO" id="GO:0008270">
    <property type="term" value="F:zinc ion binding"/>
    <property type="evidence" value="ECO:0007669"/>
    <property type="project" value="UniProtKB-KW"/>
</dbReference>
<keyword evidence="1" id="KW-0863">Zinc-finger</keyword>
<feature type="compositionally biased region" description="Basic and acidic residues" evidence="2">
    <location>
        <begin position="526"/>
        <end position="539"/>
    </location>
</feature>
<dbReference type="InterPro" id="IPR036875">
    <property type="entry name" value="Znf_CCHC_sf"/>
</dbReference>
<name>A0A388L1P3_CHABU</name>
<comment type="caution">
    <text evidence="4">The sequence shown here is derived from an EMBL/GenBank/DDBJ whole genome shotgun (WGS) entry which is preliminary data.</text>
</comment>
<sequence>MSGDDEVVGGAMISIDDLAEALARRDRARGNVPKVEIFLFEGDRVSEWFEKVEQAMVGVSNPLRFERILQYVHHALHDEIGAIRTAANGEWTKYKDGMIRKYRLGDGLMTQADVEAINRDNYTTVGALAKDFKKKARKVPGISEEEQCAIFLGLFKSSEASMLTKNGEVGKKLTWETIDKGVKEGGLDEVHQYQMGLHRRKRKERDDVAATNQDMRKTIADLLTEFGFTKEQAAQKKVVTIVQTKGKEVAADEFGPEDYGEEETGSQALTKTQRRQRNQLQGGQGTGKGQAPQASAAPLAAVASPSGRNGGGRGGGWNGQGGQGQGGGRPRFDWKNATCWHCGGKGFTIRFCQQMRDDEHAGLISTCMDGDVYDKRGYVIDPRTPGGIRQEAKRRAVAGRSAEPAMFRMWQEREDPIVRVEEVVGENEEVTQPWKAGAVKEEPIVAESDDEGQEAVGEPTLRILERMEDLLEKVGRYQQRLRTMCEEAQQWRANLPGVMLSDFSKEAMQRGGRGARSRQGPQRTSGRGEQHRRPGREPTPEYDGESVVLFLDIYRGHAAQAGWSEMDMMRHLRGVRRFEDPVAQICEEALTWSDIEARMQRLRASPRGRDGMPIRLEAGNAEEFIPAYEYCMLYQGVAWEEWTRSLLIWTRRAERPEARQIRDGARDWEDCQAQLRRMFGRQAQGRTEPRVERRRRSKRLREPTLQEGLHGGGGEAAARQRDEPAEPMQEEEPFPACGLRQVEFRRITRDELRPPSPSPPRQEQAVPGETPFRSLVTHLDASRWEASHLGKDSAELVQYEPVEEEPLELEVGADLRGGEGSQEPEAVAEPQSQALPQDEELITIGDDTPPSTPVPERVQPPWPEWVPEPGSEEAPESLPEITIASAQEMEVERQGEGEGIEMRMVVDLPSEVSTAERPSIEELVPVEPPPVVPGMSGRMSVEESISGTPGSPVEEVTMEACKKKSARVQAHLRYESQRDAARRRSREIGQAGEGLDELRRTADFGFSAGTMAIERLDRRIGGAVKTSFDHYSLLSDDARVRQMEVEQLTAQLAEERARSQAREVEWERRFGELTAVVSRLSEALVASRAIRPDMDVRDHGTQTSPHQGTATEPLQQGAVETGMSVEEMTQPRASTPHGAPEEGPGQGPLHLSAEERGAKESLMTMSTERRGSRLHELAATMGIATPQEGPQRLDTLGHVPSLGGLRAELGSWATESGTGERSSEHQQQEATSEPATMMGAQLSRPYGGETVVETGRLYEGRPQRLDTPEYRLGSQAIQGREGAEATEPGLQGRMGLPSCHEMTTEAAGVPSTSSSKGKKKKTARWFDGSCLWCKKYGHRASDCPGLFDDKASGFVAEIDGKFYDRQGRMVERAPDGGRAQLYRQNQEELIE</sequence>
<feature type="compositionally biased region" description="Gly residues" evidence="2">
    <location>
        <begin position="308"/>
        <end position="329"/>
    </location>
</feature>
<feature type="domain" description="CCHC-type" evidence="3">
    <location>
        <begin position="1330"/>
        <end position="1344"/>
    </location>
</feature>
<dbReference type="SMART" id="SM00343">
    <property type="entry name" value="ZnF_C2HC"/>
    <property type="match status" value="2"/>
</dbReference>
<feature type="compositionally biased region" description="Low complexity" evidence="2">
    <location>
        <begin position="289"/>
        <end position="307"/>
    </location>
</feature>